<comment type="caution">
    <text evidence="2">The sequence shown here is derived from an EMBL/GenBank/DDBJ whole genome shotgun (WGS) entry which is preliminary data.</text>
</comment>
<feature type="transmembrane region" description="Helical" evidence="1">
    <location>
        <begin position="73"/>
        <end position="92"/>
    </location>
</feature>
<dbReference type="RefSeq" id="WP_377510656.1">
    <property type="nucleotide sequence ID" value="NZ_JBHULU010000021.1"/>
</dbReference>
<organism evidence="2 3">
    <name type="scientific">Pontibacter locisalis</name>
    <dbReference type="NCBI Taxonomy" id="1719035"/>
    <lineage>
        <taxon>Bacteria</taxon>
        <taxon>Pseudomonadati</taxon>
        <taxon>Bacteroidota</taxon>
        <taxon>Cytophagia</taxon>
        <taxon>Cytophagales</taxon>
        <taxon>Hymenobacteraceae</taxon>
        <taxon>Pontibacter</taxon>
    </lineage>
</organism>
<accession>A0ABW5IU92</accession>
<gene>
    <name evidence="2" type="ORF">ACFSRY_17130</name>
</gene>
<keyword evidence="1" id="KW-0472">Membrane</keyword>
<feature type="transmembrane region" description="Helical" evidence="1">
    <location>
        <begin position="12"/>
        <end position="29"/>
    </location>
</feature>
<proteinExistence type="predicted"/>
<feature type="transmembrane region" description="Helical" evidence="1">
    <location>
        <begin position="41"/>
        <end position="66"/>
    </location>
</feature>
<sequence length="130" mass="14683">MKKLLYPSARFLFGLTMFVFGLNKLFLFIPVPEQDPSGAALMAAIISSGYMIQTIAVVEIFCGLLILVKRWEVISCLLLVPITTNILLFHLFADQRNIVAGLLVFGLHVYLLYNHRQQYACLLRKYSNAG</sequence>
<keyword evidence="1" id="KW-1133">Transmembrane helix</keyword>
<name>A0ABW5IU92_9BACT</name>
<dbReference type="Proteomes" id="UP001597544">
    <property type="component" value="Unassembled WGS sequence"/>
</dbReference>
<feature type="transmembrane region" description="Helical" evidence="1">
    <location>
        <begin position="98"/>
        <end position="115"/>
    </location>
</feature>
<reference evidence="3" key="1">
    <citation type="journal article" date="2019" name="Int. J. Syst. Evol. Microbiol.">
        <title>The Global Catalogue of Microorganisms (GCM) 10K type strain sequencing project: providing services to taxonomists for standard genome sequencing and annotation.</title>
        <authorList>
            <consortium name="The Broad Institute Genomics Platform"/>
            <consortium name="The Broad Institute Genome Sequencing Center for Infectious Disease"/>
            <person name="Wu L."/>
            <person name="Ma J."/>
        </authorList>
    </citation>
    <scope>NUCLEOTIDE SEQUENCE [LARGE SCALE GENOMIC DNA]</scope>
    <source>
        <strain evidence="3">KCTC 42498</strain>
    </source>
</reference>
<evidence type="ECO:0000313" key="3">
    <source>
        <dbReference type="Proteomes" id="UP001597544"/>
    </source>
</evidence>
<protein>
    <recommendedName>
        <fullName evidence="4">DoxX protein</fullName>
    </recommendedName>
</protein>
<evidence type="ECO:0000256" key="1">
    <source>
        <dbReference type="SAM" id="Phobius"/>
    </source>
</evidence>
<keyword evidence="3" id="KW-1185">Reference proteome</keyword>
<dbReference type="EMBL" id="JBHULU010000021">
    <property type="protein sequence ID" value="MFD2515600.1"/>
    <property type="molecule type" value="Genomic_DNA"/>
</dbReference>
<evidence type="ECO:0008006" key="4">
    <source>
        <dbReference type="Google" id="ProtNLM"/>
    </source>
</evidence>
<keyword evidence="1" id="KW-0812">Transmembrane</keyword>
<evidence type="ECO:0000313" key="2">
    <source>
        <dbReference type="EMBL" id="MFD2515600.1"/>
    </source>
</evidence>